<evidence type="ECO:0000256" key="1">
    <source>
        <dbReference type="SAM" id="Phobius"/>
    </source>
</evidence>
<organism evidence="2 3">
    <name type="scientific">Metabacillus mangrovi</name>
    <dbReference type="NCBI Taxonomy" id="1491830"/>
    <lineage>
        <taxon>Bacteria</taxon>
        <taxon>Bacillati</taxon>
        <taxon>Bacillota</taxon>
        <taxon>Bacilli</taxon>
        <taxon>Bacillales</taxon>
        <taxon>Bacillaceae</taxon>
        <taxon>Metabacillus</taxon>
    </lineage>
</organism>
<feature type="transmembrane region" description="Helical" evidence="1">
    <location>
        <begin position="56"/>
        <end position="76"/>
    </location>
</feature>
<keyword evidence="1" id="KW-0472">Membrane</keyword>
<keyword evidence="3" id="KW-1185">Reference proteome</keyword>
<name>A0A7X2SBD8_9BACI</name>
<keyword evidence="1" id="KW-1133">Transmembrane helix</keyword>
<proteinExistence type="predicted"/>
<feature type="transmembrane region" description="Helical" evidence="1">
    <location>
        <begin position="12"/>
        <end position="36"/>
    </location>
</feature>
<evidence type="ECO:0000313" key="2">
    <source>
        <dbReference type="EMBL" id="MTH55701.1"/>
    </source>
</evidence>
<dbReference type="AlphaFoldDB" id="A0A7X2SBD8"/>
<dbReference type="EMBL" id="WMIB01000037">
    <property type="protein sequence ID" value="MTH55701.1"/>
    <property type="molecule type" value="Genomic_DNA"/>
</dbReference>
<evidence type="ECO:0000313" key="3">
    <source>
        <dbReference type="Proteomes" id="UP000434639"/>
    </source>
</evidence>
<dbReference type="Proteomes" id="UP000434639">
    <property type="component" value="Unassembled WGS sequence"/>
</dbReference>
<keyword evidence="1" id="KW-0812">Transmembrane</keyword>
<reference evidence="2 3" key="1">
    <citation type="journal article" date="2017" name="Int. J. Syst. Evol. Microbiol.">
        <title>Bacillus mangrovi sp. nov., isolated from a sediment sample from a mangrove forest.</title>
        <authorList>
            <person name="Gupta V."/>
            <person name="Singh P.K."/>
            <person name="Korpole S."/>
            <person name="Tanuku N.R.S."/>
            <person name="Pinnaka A.K."/>
        </authorList>
    </citation>
    <scope>NUCLEOTIDE SEQUENCE [LARGE SCALE GENOMIC DNA]</scope>
    <source>
        <strain evidence="2 3">KCTC 33872</strain>
    </source>
</reference>
<gene>
    <name evidence="2" type="ORF">GKZ89_20100</name>
</gene>
<protein>
    <submittedName>
        <fullName evidence="2">Uncharacterized protein</fullName>
    </submittedName>
</protein>
<accession>A0A7X2SBD8</accession>
<sequence>MSKFLFSMMMAVIWGIVMFLVFNDWIYAVFFALIVLFLSRGVEDDGDFWKTRKGRLLTGVFAAVFFIYIIGLDMYIWRKSIAFALLVSLYVLDRFKHSIVKDAADVS</sequence>
<comment type="caution">
    <text evidence="2">The sequence shown here is derived from an EMBL/GenBank/DDBJ whole genome shotgun (WGS) entry which is preliminary data.</text>
</comment>